<dbReference type="GO" id="GO:0003690">
    <property type="term" value="F:double-stranded DNA binding"/>
    <property type="evidence" value="ECO:0007669"/>
    <property type="project" value="TreeGrafter"/>
</dbReference>
<reference evidence="2" key="1">
    <citation type="journal article" date="2008" name="Insect Biochem. Mol. Biol.">
        <title>The genome of a lepidopteran model insect, the silkworm Bombyx mori.</title>
        <authorList>
            <consortium name="International Silkworm Genome Consortium"/>
        </authorList>
    </citation>
    <scope>NUCLEOTIDE SEQUENCE [LARGE SCALE GENOMIC DNA]</scope>
    <source>
        <strain evidence="2">p50T</strain>
    </source>
</reference>
<dbReference type="GO" id="GO:0003697">
    <property type="term" value="F:single-stranded DNA binding"/>
    <property type="evidence" value="ECO:0007669"/>
    <property type="project" value="TreeGrafter"/>
</dbReference>
<keyword evidence="2" id="KW-1185">Reference proteome</keyword>
<dbReference type="PANTHER" id="PTHR46060:SF2">
    <property type="entry name" value="HISTONE-LYSINE N-METHYLTRANSFERASE SETMAR"/>
    <property type="match status" value="1"/>
</dbReference>
<reference evidence="1" key="2">
    <citation type="submission" date="2022-06" db="UniProtKB">
        <authorList>
            <consortium name="EnsemblMetazoa"/>
        </authorList>
    </citation>
    <scope>IDENTIFICATION</scope>
    <source>
        <strain evidence="1">p50T (Dazao)</strain>
    </source>
</reference>
<sequence>MHFELLKPNERLNSERHCQQFDKLKTALQEKRPAMFNRKDIILLHDNARPHAALGTRQKAAELGWEILSHPPYSPNLAPSDYHLFLSLQNFLQGKQFKNKEDIRQALIKFLASRDDIY</sequence>
<dbReference type="AlphaFoldDB" id="A0A8R2AI47"/>
<dbReference type="GO" id="GO:0031297">
    <property type="term" value="P:replication fork processing"/>
    <property type="evidence" value="ECO:0007669"/>
    <property type="project" value="TreeGrafter"/>
</dbReference>
<dbReference type="GO" id="GO:0046975">
    <property type="term" value="F:histone H3K36 methyltransferase activity"/>
    <property type="evidence" value="ECO:0007669"/>
    <property type="project" value="TreeGrafter"/>
</dbReference>
<dbReference type="InterPro" id="IPR052709">
    <property type="entry name" value="Transposase-MT_Hybrid"/>
</dbReference>
<dbReference type="GO" id="GO:0015074">
    <property type="term" value="P:DNA integration"/>
    <property type="evidence" value="ECO:0007669"/>
    <property type="project" value="TreeGrafter"/>
</dbReference>
<evidence type="ECO:0008006" key="3">
    <source>
        <dbReference type="Google" id="ProtNLM"/>
    </source>
</evidence>
<dbReference type="GO" id="GO:0000793">
    <property type="term" value="C:condensed chromosome"/>
    <property type="evidence" value="ECO:0007669"/>
    <property type="project" value="TreeGrafter"/>
</dbReference>
<dbReference type="GO" id="GO:0042800">
    <property type="term" value="F:histone H3K4 methyltransferase activity"/>
    <property type="evidence" value="ECO:0007669"/>
    <property type="project" value="TreeGrafter"/>
</dbReference>
<dbReference type="GO" id="GO:0000014">
    <property type="term" value="F:single-stranded DNA endodeoxyribonuclease activity"/>
    <property type="evidence" value="ECO:0007669"/>
    <property type="project" value="TreeGrafter"/>
</dbReference>
<dbReference type="GO" id="GO:0000729">
    <property type="term" value="P:DNA double-strand break processing"/>
    <property type="evidence" value="ECO:0007669"/>
    <property type="project" value="TreeGrafter"/>
</dbReference>
<dbReference type="GO" id="GO:0006303">
    <property type="term" value="P:double-strand break repair via nonhomologous end joining"/>
    <property type="evidence" value="ECO:0007669"/>
    <property type="project" value="TreeGrafter"/>
</dbReference>
<dbReference type="EnsemblMetazoa" id="XM_004927296.2">
    <property type="protein sequence ID" value="XP_004927353.2"/>
    <property type="gene ID" value="LOC101742212"/>
</dbReference>
<dbReference type="Pfam" id="PF01359">
    <property type="entry name" value="Transposase_1"/>
    <property type="match status" value="1"/>
</dbReference>
<evidence type="ECO:0000313" key="2">
    <source>
        <dbReference type="Proteomes" id="UP000005204"/>
    </source>
</evidence>
<dbReference type="GO" id="GO:0035861">
    <property type="term" value="C:site of double-strand break"/>
    <property type="evidence" value="ECO:0007669"/>
    <property type="project" value="TreeGrafter"/>
</dbReference>
<evidence type="ECO:0000313" key="1">
    <source>
        <dbReference type="EnsemblMetazoa" id="XP_004927353.2"/>
    </source>
</evidence>
<dbReference type="Gene3D" id="3.30.420.10">
    <property type="entry name" value="Ribonuclease H-like superfamily/Ribonuclease H"/>
    <property type="match status" value="1"/>
</dbReference>
<dbReference type="PANTHER" id="PTHR46060">
    <property type="entry name" value="MARINER MOS1 TRANSPOSASE-LIKE PROTEIN"/>
    <property type="match status" value="1"/>
</dbReference>
<organism evidence="1 2">
    <name type="scientific">Bombyx mori</name>
    <name type="common">Silk moth</name>
    <dbReference type="NCBI Taxonomy" id="7091"/>
    <lineage>
        <taxon>Eukaryota</taxon>
        <taxon>Metazoa</taxon>
        <taxon>Ecdysozoa</taxon>
        <taxon>Arthropoda</taxon>
        <taxon>Hexapoda</taxon>
        <taxon>Insecta</taxon>
        <taxon>Pterygota</taxon>
        <taxon>Neoptera</taxon>
        <taxon>Endopterygota</taxon>
        <taxon>Lepidoptera</taxon>
        <taxon>Glossata</taxon>
        <taxon>Ditrysia</taxon>
        <taxon>Bombycoidea</taxon>
        <taxon>Bombycidae</taxon>
        <taxon>Bombycinae</taxon>
        <taxon>Bombyx</taxon>
    </lineage>
</organism>
<dbReference type="GO" id="GO:0005634">
    <property type="term" value="C:nucleus"/>
    <property type="evidence" value="ECO:0007669"/>
    <property type="project" value="TreeGrafter"/>
</dbReference>
<dbReference type="GO" id="GO:0044547">
    <property type="term" value="F:DNA topoisomerase binding"/>
    <property type="evidence" value="ECO:0007669"/>
    <property type="project" value="TreeGrafter"/>
</dbReference>
<dbReference type="GO" id="GO:0044774">
    <property type="term" value="P:mitotic DNA integrity checkpoint signaling"/>
    <property type="evidence" value="ECO:0007669"/>
    <property type="project" value="TreeGrafter"/>
</dbReference>
<proteinExistence type="predicted"/>
<accession>A0A8R2AI47</accession>
<dbReference type="InterPro" id="IPR001888">
    <property type="entry name" value="Transposase_1"/>
</dbReference>
<name>A0A8R2AI47_BOMMO</name>
<dbReference type="Proteomes" id="UP000005204">
    <property type="component" value="Unassembled WGS sequence"/>
</dbReference>
<dbReference type="InterPro" id="IPR036397">
    <property type="entry name" value="RNaseH_sf"/>
</dbReference>
<protein>
    <recommendedName>
        <fullName evidence="3">Transposase</fullName>
    </recommendedName>
</protein>